<evidence type="ECO:0000313" key="4">
    <source>
        <dbReference type="Proteomes" id="UP000005709"/>
    </source>
</evidence>
<evidence type="ECO:0000313" key="3">
    <source>
        <dbReference type="EMBL" id="EEV16237.1"/>
    </source>
</evidence>
<evidence type="ECO:0000259" key="2">
    <source>
        <dbReference type="Pfam" id="PF00534"/>
    </source>
</evidence>
<dbReference type="InterPro" id="IPR001296">
    <property type="entry name" value="Glyco_trans_1"/>
</dbReference>
<dbReference type="STRING" id="824.CGRAC_1415"/>
<name>C8PLC5_9BACT</name>
<gene>
    <name evidence="3" type="ORF">CAMGR0001_1934</name>
</gene>
<reference evidence="3 4" key="1">
    <citation type="submission" date="2009-07" db="EMBL/GenBank/DDBJ databases">
        <authorList>
            <person name="Madupu R."/>
            <person name="Sebastian Y."/>
            <person name="Durkin A.S."/>
            <person name="Torralba M."/>
            <person name="Methe B."/>
            <person name="Sutton G.G."/>
            <person name="Strausberg R.L."/>
            <person name="Nelson K.E."/>
        </authorList>
    </citation>
    <scope>NUCLEOTIDE SEQUENCE [LARGE SCALE GENOMIC DNA]</scope>
    <source>
        <strain evidence="3 4">RM3268</strain>
    </source>
</reference>
<keyword evidence="4" id="KW-1185">Reference proteome</keyword>
<dbReference type="PANTHER" id="PTHR12526:SF627">
    <property type="entry name" value="D-RHAMNOSYLTRANSFERASE WBPZ"/>
    <property type="match status" value="1"/>
</dbReference>
<dbReference type="PANTHER" id="PTHR12526">
    <property type="entry name" value="GLYCOSYLTRANSFERASE"/>
    <property type="match status" value="1"/>
</dbReference>
<dbReference type="SUPFAM" id="SSF53756">
    <property type="entry name" value="UDP-Glycosyltransferase/glycogen phosphorylase"/>
    <property type="match status" value="1"/>
</dbReference>
<proteinExistence type="predicted"/>
<organism evidence="3 4">
    <name type="scientific">Campylobacter gracilis RM3268</name>
    <dbReference type="NCBI Taxonomy" id="553220"/>
    <lineage>
        <taxon>Bacteria</taxon>
        <taxon>Pseudomonadati</taxon>
        <taxon>Campylobacterota</taxon>
        <taxon>Epsilonproteobacteria</taxon>
        <taxon>Campylobacterales</taxon>
        <taxon>Campylobacteraceae</taxon>
        <taxon>Campylobacter</taxon>
    </lineage>
</organism>
<feature type="domain" description="Glycosyl transferase family 1" evidence="2">
    <location>
        <begin position="242"/>
        <end position="372"/>
    </location>
</feature>
<dbReference type="OrthoDB" id="9807414at2"/>
<dbReference type="GO" id="GO:0016757">
    <property type="term" value="F:glycosyltransferase activity"/>
    <property type="evidence" value="ECO:0007669"/>
    <property type="project" value="UniProtKB-KW"/>
</dbReference>
<dbReference type="RefSeq" id="WP_005873212.1">
    <property type="nucleotide sequence ID" value="NZ_ACYG01000032.1"/>
</dbReference>
<keyword evidence="3" id="KW-0808">Transferase</keyword>
<protein>
    <submittedName>
        <fullName evidence="3">Glycosyltransferase, group 1 family protein</fullName>
        <ecNumber evidence="3">2.4.-.-</ecNumber>
    </submittedName>
</protein>
<accession>C8PLC5</accession>
<dbReference type="Gene3D" id="3.40.50.2000">
    <property type="entry name" value="Glycogen Phosphorylase B"/>
    <property type="match status" value="3"/>
</dbReference>
<dbReference type="AlphaFoldDB" id="C8PLC5"/>
<feature type="region of interest" description="Disordered" evidence="1">
    <location>
        <begin position="172"/>
        <end position="191"/>
    </location>
</feature>
<dbReference type="Pfam" id="PF00534">
    <property type="entry name" value="Glycos_transf_1"/>
    <property type="match status" value="1"/>
</dbReference>
<sequence length="410" mass="45542">MKIAYLCCSRFYGGVEKIVIDSLNELCKSEQAALIVPDRCEFLQRLDARVQIYEYKSRDKRYNPFLFAEIYRFLRSGGFEILHSHGAKAAQIGFVVEKFLSLKLVATKHNDRKAPVFDRVRNVIAASRKVATTINHAAKVIYFGIEPRQEFANREIYARCKDLEGAANEALKETKDARSDSAGAAGASQNMADAAYTSQDMPGRAGVSQDRALDADASQNKTSSVFVSQQGANAAAGNFKFSIVAVGRLDKIKGFDLLIRAASELKFDFELKIYGQGGERQNLQNLIDSLNLRDHVRLCGFCDDVAAALAASHLHVISSRKEGFPVILIEGIFYSPVLISTRAGGISEILSEEFLCEAADLGAKIDEIYRTYGKYARAFAQKHAKFKQTLTLQNYISSLKNYYEELLCEA</sequence>
<dbReference type="EC" id="2.4.-.-" evidence="3"/>
<keyword evidence="3" id="KW-0328">Glycosyltransferase</keyword>
<dbReference type="eggNOG" id="COG0438">
    <property type="taxonomic scope" value="Bacteria"/>
</dbReference>
<evidence type="ECO:0000256" key="1">
    <source>
        <dbReference type="SAM" id="MobiDB-lite"/>
    </source>
</evidence>
<dbReference type="EMBL" id="ACYG01000032">
    <property type="protein sequence ID" value="EEV16237.1"/>
    <property type="molecule type" value="Genomic_DNA"/>
</dbReference>
<dbReference type="Proteomes" id="UP000005709">
    <property type="component" value="Unassembled WGS sequence"/>
</dbReference>
<comment type="caution">
    <text evidence="3">The sequence shown here is derived from an EMBL/GenBank/DDBJ whole genome shotgun (WGS) entry which is preliminary data.</text>
</comment>